<protein>
    <recommendedName>
        <fullName evidence="6 10">Molybdopterin molybdenumtransferase</fullName>
        <ecNumber evidence="5 10">2.10.1.1</ecNumber>
    </recommendedName>
</protein>
<dbReference type="InterPro" id="IPR036425">
    <property type="entry name" value="MoaB/Mog-like_dom_sf"/>
</dbReference>
<evidence type="ECO:0000256" key="7">
    <source>
        <dbReference type="ARBA" id="ARBA00022505"/>
    </source>
</evidence>
<dbReference type="GO" id="GO:0006777">
    <property type="term" value="P:Mo-molybdopterin cofactor biosynthetic process"/>
    <property type="evidence" value="ECO:0007669"/>
    <property type="project" value="UniProtKB-UniRule"/>
</dbReference>
<dbReference type="Pfam" id="PF03453">
    <property type="entry name" value="MoeA_N"/>
    <property type="match status" value="1"/>
</dbReference>
<accession>A0A9D2G7G5</accession>
<dbReference type="CDD" id="cd00887">
    <property type="entry name" value="MoeA"/>
    <property type="match status" value="1"/>
</dbReference>
<dbReference type="PANTHER" id="PTHR10192">
    <property type="entry name" value="MOLYBDOPTERIN BIOSYNTHESIS PROTEIN"/>
    <property type="match status" value="1"/>
</dbReference>
<keyword evidence="7 10" id="KW-0500">Molybdenum</keyword>
<evidence type="ECO:0000313" key="12">
    <source>
        <dbReference type="EMBL" id="HIZ73636.1"/>
    </source>
</evidence>
<dbReference type="InterPro" id="IPR036135">
    <property type="entry name" value="MoeA_linker/N_sf"/>
</dbReference>
<dbReference type="PANTHER" id="PTHR10192:SF16">
    <property type="entry name" value="MOLYBDOPTERIN MOLYBDENUMTRANSFERASE"/>
    <property type="match status" value="1"/>
</dbReference>
<evidence type="ECO:0000256" key="2">
    <source>
        <dbReference type="ARBA" id="ARBA00003487"/>
    </source>
</evidence>
<dbReference type="Pfam" id="PF12727">
    <property type="entry name" value="PBP_like"/>
    <property type="match status" value="1"/>
</dbReference>
<dbReference type="Gene3D" id="2.170.190.11">
    <property type="entry name" value="Molybdopterin biosynthesis moea protein, domain 3"/>
    <property type="match status" value="1"/>
</dbReference>
<feature type="domain" description="MoaB/Mog" evidence="11">
    <location>
        <begin position="174"/>
        <end position="316"/>
    </location>
</feature>
<dbReference type="InterPro" id="IPR008284">
    <property type="entry name" value="MoCF_biosynth_CS"/>
</dbReference>
<dbReference type="Gene3D" id="3.90.105.10">
    <property type="entry name" value="Molybdopterin biosynthesis moea protein, domain 2"/>
    <property type="match status" value="1"/>
</dbReference>
<organism evidence="12 13">
    <name type="scientific">Candidatus Mediterraneibacter stercoravium</name>
    <dbReference type="NCBI Taxonomy" id="2838685"/>
    <lineage>
        <taxon>Bacteria</taxon>
        <taxon>Bacillati</taxon>
        <taxon>Bacillota</taxon>
        <taxon>Clostridia</taxon>
        <taxon>Lachnospirales</taxon>
        <taxon>Lachnospiraceae</taxon>
        <taxon>Mediterraneibacter</taxon>
    </lineage>
</organism>
<evidence type="ECO:0000256" key="8">
    <source>
        <dbReference type="ARBA" id="ARBA00023150"/>
    </source>
</evidence>
<keyword evidence="10" id="KW-0808">Transferase</keyword>
<evidence type="ECO:0000256" key="1">
    <source>
        <dbReference type="ARBA" id="ARBA00002901"/>
    </source>
</evidence>
<dbReference type="SUPFAM" id="SSF63867">
    <property type="entry name" value="MoeA C-terminal domain-like"/>
    <property type="match status" value="1"/>
</dbReference>
<evidence type="ECO:0000256" key="4">
    <source>
        <dbReference type="ARBA" id="ARBA00010763"/>
    </source>
</evidence>
<dbReference type="NCBIfam" id="TIGR00177">
    <property type="entry name" value="molyb_syn"/>
    <property type="match status" value="1"/>
</dbReference>
<comment type="caution">
    <text evidence="12">The sequence shown here is derived from an EMBL/GenBank/DDBJ whole genome shotgun (WGS) entry which is preliminary data.</text>
</comment>
<dbReference type="SMART" id="SM00852">
    <property type="entry name" value="MoCF_biosynth"/>
    <property type="match status" value="1"/>
</dbReference>
<name>A0A9D2G7G5_9FIRM</name>
<dbReference type="EMBL" id="DXAY01000001">
    <property type="protein sequence ID" value="HIZ73636.1"/>
    <property type="molecule type" value="Genomic_DNA"/>
</dbReference>
<dbReference type="InterPro" id="IPR038987">
    <property type="entry name" value="MoeA-like"/>
</dbReference>
<keyword evidence="10" id="KW-0460">Magnesium</keyword>
<dbReference type="SUPFAM" id="SSF53850">
    <property type="entry name" value="Periplasmic binding protein-like II"/>
    <property type="match status" value="1"/>
</dbReference>
<dbReference type="Pfam" id="PF00994">
    <property type="entry name" value="MoCF_biosynth"/>
    <property type="match status" value="1"/>
</dbReference>
<dbReference type="Gene3D" id="2.40.340.10">
    <property type="entry name" value="MoeA, C-terminal, domain IV"/>
    <property type="match status" value="1"/>
</dbReference>
<comment type="function">
    <text evidence="2">May be involved in the biosynthesis of molybdopterin.</text>
</comment>
<dbReference type="Gene3D" id="3.40.980.10">
    <property type="entry name" value="MoaB/Mog-like domain"/>
    <property type="match status" value="1"/>
</dbReference>
<dbReference type="InterPro" id="IPR001453">
    <property type="entry name" value="MoaB/Mog_dom"/>
</dbReference>
<evidence type="ECO:0000256" key="10">
    <source>
        <dbReference type="RuleBase" id="RU365090"/>
    </source>
</evidence>
<dbReference type="InterPro" id="IPR036688">
    <property type="entry name" value="MoeA_C_domain_IV_sf"/>
</dbReference>
<proteinExistence type="inferred from homology"/>
<reference evidence="12" key="2">
    <citation type="submission" date="2021-04" db="EMBL/GenBank/DDBJ databases">
        <authorList>
            <person name="Gilroy R."/>
        </authorList>
    </citation>
    <scope>NUCLEOTIDE SEQUENCE</scope>
    <source>
        <strain evidence="12">CHK196-3914</strain>
    </source>
</reference>
<comment type="cofactor">
    <cofactor evidence="10">
        <name>Mg(2+)</name>
        <dbReference type="ChEBI" id="CHEBI:18420"/>
    </cofactor>
</comment>
<keyword evidence="10" id="KW-0479">Metal-binding</keyword>
<evidence type="ECO:0000256" key="3">
    <source>
        <dbReference type="ARBA" id="ARBA00005046"/>
    </source>
</evidence>
<comment type="function">
    <text evidence="1 10">Catalyzes the insertion of molybdate into adenylated molybdopterin with the concomitant release of AMP.</text>
</comment>
<dbReference type="InterPro" id="IPR005110">
    <property type="entry name" value="MoeA_linker/N"/>
</dbReference>
<evidence type="ECO:0000256" key="6">
    <source>
        <dbReference type="ARBA" id="ARBA00021108"/>
    </source>
</evidence>
<gene>
    <name evidence="12" type="ORF">H9723_00115</name>
</gene>
<dbReference type="NCBIfam" id="NF011068">
    <property type="entry name" value="PRK14498.1"/>
    <property type="match status" value="1"/>
</dbReference>
<dbReference type="InterPro" id="IPR024370">
    <property type="entry name" value="PBP_domain"/>
</dbReference>
<dbReference type="Proteomes" id="UP000824116">
    <property type="component" value="Unassembled WGS sequence"/>
</dbReference>
<dbReference type="GO" id="GO:0061599">
    <property type="term" value="F:molybdopterin molybdotransferase activity"/>
    <property type="evidence" value="ECO:0007669"/>
    <property type="project" value="UniProtKB-UniRule"/>
</dbReference>
<dbReference type="SUPFAM" id="SSF63882">
    <property type="entry name" value="MoeA N-terminal region -like"/>
    <property type="match status" value="1"/>
</dbReference>
<dbReference type="Gene3D" id="3.40.190.10">
    <property type="entry name" value="Periplasmic binding protein-like II"/>
    <property type="match status" value="1"/>
</dbReference>
<comment type="similarity">
    <text evidence="4 10">Belongs to the MoeA family.</text>
</comment>
<comment type="pathway">
    <text evidence="3 10">Cofactor biosynthesis; molybdopterin biosynthesis.</text>
</comment>
<evidence type="ECO:0000256" key="9">
    <source>
        <dbReference type="ARBA" id="ARBA00047317"/>
    </source>
</evidence>
<dbReference type="InterPro" id="IPR005111">
    <property type="entry name" value="MoeA_C_domain_IV"/>
</dbReference>
<dbReference type="GO" id="GO:0046872">
    <property type="term" value="F:metal ion binding"/>
    <property type="evidence" value="ECO:0007669"/>
    <property type="project" value="UniProtKB-UniRule"/>
</dbReference>
<evidence type="ECO:0000256" key="5">
    <source>
        <dbReference type="ARBA" id="ARBA00013269"/>
    </source>
</evidence>
<dbReference type="SUPFAM" id="SSF53218">
    <property type="entry name" value="Molybdenum cofactor biosynthesis proteins"/>
    <property type="match status" value="1"/>
</dbReference>
<evidence type="ECO:0000259" key="11">
    <source>
        <dbReference type="SMART" id="SM00852"/>
    </source>
</evidence>
<dbReference type="GO" id="GO:0005829">
    <property type="term" value="C:cytosol"/>
    <property type="evidence" value="ECO:0007669"/>
    <property type="project" value="TreeGrafter"/>
</dbReference>
<comment type="catalytic activity">
    <reaction evidence="9">
        <text>adenylyl-molybdopterin + molybdate = Mo-molybdopterin + AMP + H(+)</text>
        <dbReference type="Rhea" id="RHEA:35047"/>
        <dbReference type="ChEBI" id="CHEBI:15378"/>
        <dbReference type="ChEBI" id="CHEBI:36264"/>
        <dbReference type="ChEBI" id="CHEBI:62727"/>
        <dbReference type="ChEBI" id="CHEBI:71302"/>
        <dbReference type="ChEBI" id="CHEBI:456215"/>
        <dbReference type="EC" id="2.10.1.1"/>
    </reaction>
</comment>
<reference evidence="12" key="1">
    <citation type="journal article" date="2021" name="PeerJ">
        <title>Extensive microbial diversity within the chicken gut microbiome revealed by metagenomics and culture.</title>
        <authorList>
            <person name="Gilroy R."/>
            <person name="Ravi A."/>
            <person name="Getino M."/>
            <person name="Pursley I."/>
            <person name="Horton D.L."/>
            <person name="Alikhan N.F."/>
            <person name="Baker D."/>
            <person name="Gharbi K."/>
            <person name="Hall N."/>
            <person name="Watson M."/>
            <person name="Adriaenssens E.M."/>
            <person name="Foster-Nyarko E."/>
            <person name="Jarju S."/>
            <person name="Secka A."/>
            <person name="Antonio M."/>
            <person name="Oren A."/>
            <person name="Chaudhuri R.R."/>
            <person name="La Ragione R."/>
            <person name="Hildebrand F."/>
            <person name="Pallen M.J."/>
        </authorList>
    </citation>
    <scope>NUCLEOTIDE SEQUENCE</scope>
    <source>
        <strain evidence="12">CHK196-3914</strain>
    </source>
</reference>
<dbReference type="PROSITE" id="PS01079">
    <property type="entry name" value="MOCF_BIOSYNTHESIS_2"/>
    <property type="match status" value="1"/>
</dbReference>
<dbReference type="EC" id="2.10.1.1" evidence="5 10"/>
<dbReference type="Pfam" id="PF03454">
    <property type="entry name" value="MoeA_C"/>
    <property type="match status" value="1"/>
</dbReference>
<dbReference type="AlphaFoldDB" id="A0A9D2G7G5"/>
<sequence>MKRNLYLDVQEKEEALENFLGALAHIRPEKQVVSVTESLGRVTAEAVYARCSSPSYNSCAMDGIAVISSHTKGASENSPVLLEYEKDYVDVDTGDMIRPPYDAVIMAEDLIETEDGYRIIAPTHPFAHVRAVGEDIVTSEMVLPSGHEIRAIDISVLLSAGVTEIPVIRRPVAGIIPTGDEMVDFREALEGGGPEDGKIIETNSWMFDGLIRENGGTAKRYGIVPDRPEMLKKAVLSAVEECDIVIVNAGSSAGRDDYTIHVIRELGEVLTHGVAIKPGKPVILGKVKGRPVIGLPGYPVSAYLTFTEFVIPVMNLFLNRERGREEKIKARLTKTLMSGLKYEEYVRVKLGMVDGQMIAAPLKRGAGASMSLVKADGFCVIPQNSEGIMAHEEVEVKLLRKPEQIEKTLVLIGSHDIILDVLNDLMKEKRSGMSLSSTHVGSLAGLIALRKRETHLAPSHLLCEEDGSYNEAVIREMFPGERMAIIKGVRRRQGFIVKKGNPLNIRSVRDITPEIRYINRQKGAGTRVLFDYLLKKEGISPANIQGYENEAATHMSVAVAVQKDNADTGMGIYSCAKALGLDFVDAAFEEYDFVTYAEYLELPSVQEFLCALTGEEFGRHLDELGGYSREEIGKIRLISP</sequence>
<keyword evidence="8 10" id="KW-0501">Molybdenum cofactor biosynthesis</keyword>
<evidence type="ECO:0000313" key="13">
    <source>
        <dbReference type="Proteomes" id="UP000824116"/>
    </source>
</evidence>